<feature type="transmembrane region" description="Helical" evidence="1">
    <location>
        <begin position="12"/>
        <end position="34"/>
    </location>
</feature>
<comment type="caution">
    <text evidence="2">The sequence shown here is derived from an EMBL/GenBank/DDBJ whole genome shotgun (WGS) entry which is preliminary data.</text>
</comment>
<accession>X1HXR9</accession>
<feature type="non-terminal residue" evidence="2">
    <location>
        <position position="59"/>
    </location>
</feature>
<keyword evidence="1" id="KW-0472">Membrane</keyword>
<dbReference type="EMBL" id="BARU01022593">
    <property type="protein sequence ID" value="GAH58609.1"/>
    <property type="molecule type" value="Genomic_DNA"/>
</dbReference>
<proteinExistence type="predicted"/>
<name>X1HXR9_9ZZZZ</name>
<keyword evidence="1" id="KW-1133">Transmembrane helix</keyword>
<gene>
    <name evidence="2" type="ORF">S03H2_36780</name>
</gene>
<dbReference type="AlphaFoldDB" id="X1HXR9"/>
<evidence type="ECO:0008006" key="3">
    <source>
        <dbReference type="Google" id="ProtNLM"/>
    </source>
</evidence>
<sequence length="59" mass="6448">MKADNYRVFPIFFLAFTRVATGVTIGLAIPLYLIEIGLNPEIIGIILSGTAMAYLFSPL</sequence>
<protein>
    <recommendedName>
        <fullName evidence="3">Major facilitator superfamily (MFS) profile domain-containing protein</fullName>
    </recommendedName>
</protein>
<feature type="transmembrane region" description="Helical" evidence="1">
    <location>
        <begin position="40"/>
        <end position="57"/>
    </location>
</feature>
<keyword evidence="1" id="KW-0812">Transmembrane</keyword>
<organism evidence="2">
    <name type="scientific">marine sediment metagenome</name>
    <dbReference type="NCBI Taxonomy" id="412755"/>
    <lineage>
        <taxon>unclassified sequences</taxon>
        <taxon>metagenomes</taxon>
        <taxon>ecological metagenomes</taxon>
    </lineage>
</organism>
<evidence type="ECO:0000256" key="1">
    <source>
        <dbReference type="SAM" id="Phobius"/>
    </source>
</evidence>
<reference evidence="2" key="1">
    <citation type="journal article" date="2014" name="Front. Microbiol.">
        <title>High frequency of phylogenetically diverse reductive dehalogenase-homologous genes in deep subseafloor sedimentary metagenomes.</title>
        <authorList>
            <person name="Kawai M."/>
            <person name="Futagami T."/>
            <person name="Toyoda A."/>
            <person name="Takaki Y."/>
            <person name="Nishi S."/>
            <person name="Hori S."/>
            <person name="Arai W."/>
            <person name="Tsubouchi T."/>
            <person name="Morono Y."/>
            <person name="Uchiyama I."/>
            <person name="Ito T."/>
            <person name="Fujiyama A."/>
            <person name="Inagaki F."/>
            <person name="Takami H."/>
        </authorList>
    </citation>
    <scope>NUCLEOTIDE SEQUENCE</scope>
    <source>
        <strain evidence="2">Expedition CK06-06</strain>
    </source>
</reference>
<evidence type="ECO:0000313" key="2">
    <source>
        <dbReference type="EMBL" id="GAH58609.1"/>
    </source>
</evidence>